<comment type="catalytic activity">
    <reaction evidence="6">
        <text>(R)-lactate + A = pyruvate + AH2</text>
        <dbReference type="Rhea" id="RHEA:15089"/>
        <dbReference type="ChEBI" id="CHEBI:13193"/>
        <dbReference type="ChEBI" id="CHEBI:15361"/>
        <dbReference type="ChEBI" id="CHEBI:16004"/>
        <dbReference type="ChEBI" id="CHEBI:17499"/>
    </reaction>
</comment>
<dbReference type="SUPFAM" id="SSF46548">
    <property type="entry name" value="alpha-helical ferredoxin"/>
    <property type="match status" value="1"/>
</dbReference>
<keyword evidence="5 6" id="KW-0411">Iron-sulfur</keyword>
<dbReference type="Pfam" id="PF02754">
    <property type="entry name" value="CCG"/>
    <property type="match status" value="2"/>
</dbReference>
<dbReference type="PROSITE" id="PS00198">
    <property type="entry name" value="4FE4S_FER_1"/>
    <property type="match status" value="1"/>
</dbReference>
<accession>A0A212LA39</accession>
<evidence type="ECO:0000256" key="4">
    <source>
        <dbReference type="ARBA" id="ARBA00023004"/>
    </source>
</evidence>
<dbReference type="InterPro" id="IPR017896">
    <property type="entry name" value="4Fe4S_Fe-S-bd"/>
</dbReference>
<evidence type="ECO:0000313" key="8">
    <source>
        <dbReference type="EMBL" id="SCM74395.1"/>
    </source>
</evidence>
<name>A0A212LA39_9BACT</name>
<comment type="catalytic activity">
    <reaction evidence="6">
        <text>glycolate + A = glyoxylate + AH2</text>
        <dbReference type="Rhea" id="RHEA:21264"/>
        <dbReference type="ChEBI" id="CHEBI:13193"/>
        <dbReference type="ChEBI" id="CHEBI:17499"/>
        <dbReference type="ChEBI" id="CHEBI:29805"/>
        <dbReference type="ChEBI" id="CHEBI:36655"/>
        <dbReference type="EC" id="1.1.99.14"/>
    </reaction>
</comment>
<evidence type="ECO:0000256" key="6">
    <source>
        <dbReference type="PIRNR" id="PIRNR000139"/>
    </source>
</evidence>
<dbReference type="InterPro" id="IPR017900">
    <property type="entry name" value="4Fe4S_Fe_S_CS"/>
</dbReference>
<keyword evidence="6" id="KW-0249">Electron transport</keyword>
<keyword evidence="6" id="KW-0813">Transport</keyword>
<keyword evidence="4 6" id="KW-0408">Iron</keyword>
<proteinExistence type="predicted"/>
<dbReference type="Gene3D" id="1.10.1060.10">
    <property type="entry name" value="Alpha-helical ferredoxin"/>
    <property type="match status" value="1"/>
</dbReference>
<protein>
    <recommendedName>
        <fullName evidence="6">Glycolate oxidase iron-sulfur subunit</fullName>
        <ecNumber evidence="6">1.1.99.14</ecNumber>
    </recommendedName>
</protein>
<dbReference type="GO" id="GO:0019154">
    <property type="term" value="F:glycolate dehydrogenase activity"/>
    <property type="evidence" value="ECO:0007669"/>
    <property type="project" value="UniProtKB-EC"/>
</dbReference>
<evidence type="ECO:0000256" key="3">
    <source>
        <dbReference type="ARBA" id="ARBA00022737"/>
    </source>
</evidence>
<dbReference type="EC" id="1.1.99.14" evidence="6"/>
<keyword evidence="2 6" id="KW-0479">Metal-binding</keyword>
<dbReference type="AlphaFoldDB" id="A0A212LA39"/>
<dbReference type="InterPro" id="IPR004017">
    <property type="entry name" value="Cys_rich_dom"/>
</dbReference>
<dbReference type="InterPro" id="IPR012257">
    <property type="entry name" value="Glc_ox_4Fe-4S"/>
</dbReference>
<dbReference type="PIRSF" id="PIRSF000139">
    <property type="entry name" value="Glc_ox_4Fe-4S"/>
    <property type="match status" value="1"/>
</dbReference>
<evidence type="ECO:0000256" key="5">
    <source>
        <dbReference type="ARBA" id="ARBA00023014"/>
    </source>
</evidence>
<dbReference type="PANTHER" id="PTHR32479:SF20">
    <property type="entry name" value="GLYCOLATE OXIDASE IRON-SULFUR SUBUNIT"/>
    <property type="match status" value="1"/>
</dbReference>
<dbReference type="Pfam" id="PF13183">
    <property type="entry name" value="Fer4_8"/>
    <property type="match status" value="1"/>
</dbReference>
<keyword evidence="3" id="KW-0677">Repeat</keyword>
<comment type="cofactor">
    <cofactor evidence="6">
        <name>[4Fe-4S] cluster</name>
        <dbReference type="ChEBI" id="CHEBI:49883"/>
    </cofactor>
    <text evidence="6">Binds 2 [4Fe-4S] clusters.</text>
</comment>
<comment type="function">
    <text evidence="6">Component of a complex that catalyzes the oxidation of glycolate to glyoxylate.</text>
</comment>
<dbReference type="PANTHER" id="PTHR32479">
    <property type="entry name" value="GLYCOLATE OXIDASE IRON-SULFUR SUBUNIT"/>
    <property type="match status" value="1"/>
</dbReference>
<evidence type="ECO:0000259" key="7">
    <source>
        <dbReference type="PROSITE" id="PS51379"/>
    </source>
</evidence>
<reference evidence="8" key="1">
    <citation type="submission" date="2016-08" db="EMBL/GenBank/DDBJ databases">
        <authorList>
            <person name="Seilhamer J.J."/>
        </authorList>
    </citation>
    <scope>NUCLEOTIDE SEQUENCE</scope>
    <source>
        <strain evidence="8">86-1</strain>
    </source>
</reference>
<dbReference type="GO" id="GO:0051539">
    <property type="term" value="F:4 iron, 4 sulfur cluster binding"/>
    <property type="evidence" value="ECO:0007669"/>
    <property type="project" value="UniProtKB-UniRule"/>
</dbReference>
<evidence type="ECO:0000256" key="1">
    <source>
        <dbReference type="ARBA" id="ARBA00022485"/>
    </source>
</evidence>
<dbReference type="InterPro" id="IPR009051">
    <property type="entry name" value="Helical_ferredxn"/>
</dbReference>
<evidence type="ECO:0000256" key="2">
    <source>
        <dbReference type="ARBA" id="ARBA00022723"/>
    </source>
</evidence>
<dbReference type="RefSeq" id="WP_179981142.1">
    <property type="nucleotide sequence ID" value="NZ_LT608333.1"/>
</dbReference>
<dbReference type="PROSITE" id="PS51379">
    <property type="entry name" value="4FE4S_FER_2"/>
    <property type="match status" value="1"/>
</dbReference>
<gene>
    <name evidence="8" type="primary">glcF</name>
    <name evidence="8" type="ORF">KL86DES1_21911</name>
</gene>
<keyword evidence="1 6" id="KW-0004">4Fe-4S</keyword>
<feature type="domain" description="4Fe-4S ferredoxin-type" evidence="7">
    <location>
        <begin position="8"/>
        <end position="38"/>
    </location>
</feature>
<organism evidence="8">
    <name type="scientific">uncultured Desulfovibrio sp</name>
    <dbReference type="NCBI Taxonomy" id="167968"/>
    <lineage>
        <taxon>Bacteria</taxon>
        <taxon>Pseudomonadati</taxon>
        <taxon>Thermodesulfobacteriota</taxon>
        <taxon>Desulfovibrionia</taxon>
        <taxon>Desulfovibrionales</taxon>
        <taxon>Desulfovibrionaceae</taxon>
        <taxon>Desulfovibrio</taxon>
        <taxon>environmental samples</taxon>
    </lineage>
</organism>
<dbReference type="EMBL" id="FMJC01000002">
    <property type="protein sequence ID" value="SCM74395.1"/>
    <property type="molecule type" value="Genomic_DNA"/>
</dbReference>
<sequence length="427" mass="46169">MVSASELENIRKAASACTYCGACQAVCPVFDKVGAEAACSRGRLLQLCIMAEGGIEPNANLAESITRCALCKACETACSSNIRTTELFMRFRRAVADHTPLPLAKRIAFTALGYRRIFDFCLRMGAPFQKLLFKDALEGPGSFSRLPIPAAGLNKRRLIPKLSSRPLRSRVTPLTAPRGAKKMRVAFFPGCMLTYVYPEAGRAVVNVLAALGMEVVLPNAIGCCGTPAITSGDFAAGRTLAEMNVKALAAAGVEAVITACATCGTALNHEYGMVLDDSPYRESWERLKEHVYDFSDFIVKFGEIKNLLIMERSVTYHDPCHLVRGMGVSAQPRQLLTAIPGLELREMKNADRCCGCAGTFSAVHYDLSREINDDKIANIRTTEAEIVATGCSACRMHIEDGLSRNGLSNVRVLHTAQIIAKAMGCAN</sequence>
<dbReference type="GO" id="GO:0046872">
    <property type="term" value="F:metal ion binding"/>
    <property type="evidence" value="ECO:0007669"/>
    <property type="project" value="UniProtKB-UniRule"/>
</dbReference>